<evidence type="ECO:0000313" key="1">
    <source>
        <dbReference type="EMBL" id="AZI42703.1"/>
    </source>
</evidence>
<dbReference type="RefSeq" id="WP_124869815.1">
    <property type="nucleotide sequence ID" value="NZ_CP034183.1"/>
</dbReference>
<dbReference type="EMBL" id="CP034183">
    <property type="protein sequence ID" value="AZI42703.1"/>
    <property type="molecule type" value="Genomic_DNA"/>
</dbReference>
<dbReference type="AlphaFoldDB" id="A0A3G8YCR2"/>
<gene>
    <name evidence="1" type="ORF">EHF33_08015</name>
</gene>
<proteinExistence type="predicted"/>
<evidence type="ECO:0000313" key="2">
    <source>
        <dbReference type="Proteomes" id="UP000276417"/>
    </source>
</evidence>
<organism evidence="1 2">
    <name type="scientific">Deinococcus psychrotolerans</name>
    <dbReference type="NCBI Taxonomy" id="2489213"/>
    <lineage>
        <taxon>Bacteria</taxon>
        <taxon>Thermotogati</taxon>
        <taxon>Deinococcota</taxon>
        <taxon>Deinococci</taxon>
        <taxon>Deinococcales</taxon>
        <taxon>Deinococcaceae</taxon>
        <taxon>Deinococcus</taxon>
    </lineage>
</organism>
<dbReference type="KEGG" id="dph:EHF33_08015"/>
<accession>A0A3G8YCR2</accession>
<protein>
    <submittedName>
        <fullName evidence="1">Uncharacterized protein</fullName>
    </submittedName>
</protein>
<dbReference type="OrthoDB" id="8719252at2"/>
<sequence length="134" mass="15061">MTAEPVRARLEALAAALRHFHSALLDVAKSDYEFLHGPVTSPFTLFNLVTNDPAFQWLRPLSGLMSTLDEVIDQKNTVLGERQLGDVRQAYGLLFGNTDTRFADFRDGFKKAKHDPKVHQTEAQVRELLDAHDA</sequence>
<dbReference type="Proteomes" id="UP000276417">
    <property type="component" value="Chromosome 1"/>
</dbReference>
<name>A0A3G8YCR2_9DEIO</name>
<keyword evidence="2" id="KW-1185">Reference proteome</keyword>
<reference evidence="1 2" key="1">
    <citation type="submission" date="2018-11" db="EMBL/GenBank/DDBJ databases">
        <title>Deinococcus shelandsis sp. nov., isolated from South Shetland Islands soil of Antarctica.</title>
        <authorList>
            <person name="Tian J."/>
        </authorList>
    </citation>
    <scope>NUCLEOTIDE SEQUENCE [LARGE SCALE GENOMIC DNA]</scope>
    <source>
        <strain evidence="1 2">S14-83T</strain>
    </source>
</reference>